<proteinExistence type="inferred from homology"/>
<evidence type="ECO:0000256" key="4">
    <source>
        <dbReference type="ARBA" id="ARBA00023125"/>
    </source>
</evidence>
<dbReference type="SUPFAM" id="SSF46785">
    <property type="entry name" value="Winged helix' DNA-binding domain"/>
    <property type="match status" value="1"/>
</dbReference>
<dbReference type="InterPro" id="IPR000524">
    <property type="entry name" value="Tscrpt_reg_HTH_GntR"/>
</dbReference>
<dbReference type="EMBL" id="JAGSSV010000036">
    <property type="protein sequence ID" value="MBR7890230.1"/>
    <property type="molecule type" value="Genomic_DNA"/>
</dbReference>
<dbReference type="InterPro" id="IPR051446">
    <property type="entry name" value="HTH_trans_reg/aminotransferase"/>
</dbReference>
<dbReference type="InterPro" id="IPR036390">
    <property type="entry name" value="WH_DNA-bd_sf"/>
</dbReference>
<dbReference type="InterPro" id="IPR015424">
    <property type="entry name" value="PyrdxlP-dep_Trfase"/>
</dbReference>
<dbReference type="PROSITE" id="PS50949">
    <property type="entry name" value="HTH_GNTR"/>
    <property type="match status" value="1"/>
</dbReference>
<organism evidence="7 8">
    <name type="scientific">Marinomonas vulgaris</name>
    <dbReference type="NCBI Taxonomy" id="2823372"/>
    <lineage>
        <taxon>Bacteria</taxon>
        <taxon>Pseudomonadati</taxon>
        <taxon>Pseudomonadota</taxon>
        <taxon>Gammaproteobacteria</taxon>
        <taxon>Oceanospirillales</taxon>
        <taxon>Oceanospirillaceae</taxon>
        <taxon>Marinomonas</taxon>
    </lineage>
</organism>
<dbReference type="Pfam" id="PF00392">
    <property type="entry name" value="GntR"/>
    <property type="match status" value="1"/>
</dbReference>
<feature type="domain" description="HTH gntR-type" evidence="6">
    <location>
        <begin position="13"/>
        <end position="81"/>
    </location>
</feature>
<dbReference type="CDD" id="cd00609">
    <property type="entry name" value="AAT_like"/>
    <property type="match status" value="1"/>
</dbReference>
<evidence type="ECO:0000259" key="6">
    <source>
        <dbReference type="PROSITE" id="PS50949"/>
    </source>
</evidence>
<keyword evidence="7" id="KW-0808">Transferase</keyword>
<dbReference type="InterPro" id="IPR004839">
    <property type="entry name" value="Aminotransferase_I/II_large"/>
</dbReference>
<evidence type="ECO:0000256" key="1">
    <source>
        <dbReference type="ARBA" id="ARBA00005384"/>
    </source>
</evidence>
<name>A0ABS5HEZ7_9GAMM</name>
<accession>A0ABS5HEZ7</accession>
<dbReference type="SUPFAM" id="SSF53383">
    <property type="entry name" value="PLP-dependent transferases"/>
    <property type="match status" value="1"/>
</dbReference>
<evidence type="ECO:0000256" key="2">
    <source>
        <dbReference type="ARBA" id="ARBA00022898"/>
    </source>
</evidence>
<gene>
    <name evidence="7" type="ORF">J9B83_15080</name>
</gene>
<keyword evidence="3" id="KW-0805">Transcription regulation</keyword>
<sequence>MLQLFHLSPSKEGSLQKRLREQIANAIMNGNVPLDSPLPSSRKLANHLKIARNTVVLTYEHLLDDGYLVARDRKGYFVNPDILKGRVATTQIEPSHIKECQLPDWERRFKMMPTKQTNIVKAADWQSYQYPFIYGQFDEKIFPSVNWRECCRDAASDTALHDWASDNHNNDDPRLIEQIRTRLLPRRGVWASAEQILITVGSQQSLFMLVQLLLNQDSVLGLEEPGYVDVRNIASLYSCQIKPLAIDNDGLIVDDQLTGCDLIYTTPSHQCPTAVTMPINRRYELLSKASKDDFLIIEDDYESETNFNNNPSPALKSLDTNDRVIYIGSLSKTLAPGLRLGYVVASERLIQELRALRRLMIRHPATNNQRATAFFLERGYYDALMRNIARNYQARWNAMNDALHKYFPGSYKAPTFGGSCYWIKGPELLDTTRLQTLAKQEGVLIEPGHIHFIDATSRPKNYFRLGFSSISADRIEQGIKILSDIIPDALNHSLIRE</sequence>
<evidence type="ECO:0000256" key="5">
    <source>
        <dbReference type="ARBA" id="ARBA00023163"/>
    </source>
</evidence>
<dbReference type="InterPro" id="IPR015421">
    <property type="entry name" value="PyrdxlP-dep_Trfase_major"/>
</dbReference>
<dbReference type="Pfam" id="PF00155">
    <property type="entry name" value="Aminotran_1_2"/>
    <property type="match status" value="1"/>
</dbReference>
<dbReference type="GO" id="GO:0008483">
    <property type="term" value="F:transaminase activity"/>
    <property type="evidence" value="ECO:0007669"/>
    <property type="project" value="UniProtKB-KW"/>
</dbReference>
<evidence type="ECO:0000256" key="3">
    <source>
        <dbReference type="ARBA" id="ARBA00023015"/>
    </source>
</evidence>
<dbReference type="RefSeq" id="WP_211537638.1">
    <property type="nucleotide sequence ID" value="NZ_JAGSSV010000036.1"/>
</dbReference>
<keyword evidence="2" id="KW-0663">Pyridoxal phosphate</keyword>
<dbReference type="PANTHER" id="PTHR46577:SF1">
    <property type="entry name" value="HTH-TYPE TRANSCRIPTIONAL REGULATORY PROTEIN GABR"/>
    <property type="match status" value="1"/>
</dbReference>
<evidence type="ECO:0000313" key="7">
    <source>
        <dbReference type="EMBL" id="MBR7890230.1"/>
    </source>
</evidence>
<dbReference type="SMART" id="SM00345">
    <property type="entry name" value="HTH_GNTR"/>
    <property type="match status" value="1"/>
</dbReference>
<keyword evidence="4" id="KW-0238">DNA-binding</keyword>
<keyword evidence="8" id="KW-1185">Reference proteome</keyword>
<dbReference type="CDD" id="cd07377">
    <property type="entry name" value="WHTH_GntR"/>
    <property type="match status" value="1"/>
</dbReference>
<dbReference type="InterPro" id="IPR036388">
    <property type="entry name" value="WH-like_DNA-bd_sf"/>
</dbReference>
<keyword evidence="7" id="KW-0032">Aminotransferase</keyword>
<dbReference type="Gene3D" id="1.10.10.10">
    <property type="entry name" value="Winged helix-like DNA-binding domain superfamily/Winged helix DNA-binding domain"/>
    <property type="match status" value="1"/>
</dbReference>
<comment type="similarity">
    <text evidence="1">In the C-terminal section; belongs to the class-I pyridoxal-phosphate-dependent aminotransferase family.</text>
</comment>
<reference evidence="8" key="1">
    <citation type="submission" date="2023-07" db="EMBL/GenBank/DDBJ databases">
        <title>Marinomonas vulgaris A79, complete genome.</title>
        <authorList>
            <person name="Ying J.-J."/>
        </authorList>
    </citation>
    <scope>NUCLEOTIDE SEQUENCE [LARGE SCALE GENOMIC DNA]</scope>
    <source>
        <strain evidence="8">A79</strain>
    </source>
</reference>
<evidence type="ECO:0000313" key="8">
    <source>
        <dbReference type="Proteomes" id="UP000679722"/>
    </source>
</evidence>
<dbReference type="PANTHER" id="PTHR46577">
    <property type="entry name" value="HTH-TYPE TRANSCRIPTIONAL REGULATORY PROTEIN GABR"/>
    <property type="match status" value="1"/>
</dbReference>
<dbReference type="Proteomes" id="UP000679722">
    <property type="component" value="Unassembled WGS sequence"/>
</dbReference>
<protein>
    <submittedName>
        <fullName evidence="7">PLP-dependent aminotransferase family protein</fullName>
    </submittedName>
</protein>
<comment type="caution">
    <text evidence="7">The sequence shown here is derived from an EMBL/GenBank/DDBJ whole genome shotgun (WGS) entry which is preliminary data.</text>
</comment>
<dbReference type="Gene3D" id="3.40.640.10">
    <property type="entry name" value="Type I PLP-dependent aspartate aminotransferase-like (Major domain)"/>
    <property type="match status" value="1"/>
</dbReference>
<keyword evidence="5" id="KW-0804">Transcription</keyword>